<dbReference type="InterPro" id="IPR001734">
    <property type="entry name" value="Na/solute_symporter"/>
</dbReference>
<evidence type="ECO:0000256" key="7">
    <source>
        <dbReference type="RuleBase" id="RU362091"/>
    </source>
</evidence>
<feature type="transmembrane region" description="Helical" evidence="8">
    <location>
        <begin position="295"/>
        <end position="317"/>
    </location>
</feature>
<evidence type="ECO:0000256" key="5">
    <source>
        <dbReference type="ARBA" id="ARBA00022989"/>
    </source>
</evidence>
<reference evidence="9" key="2">
    <citation type="submission" date="2020-09" db="EMBL/GenBank/DDBJ databases">
        <authorList>
            <person name="Sun Q."/>
            <person name="Ohkuma M."/>
        </authorList>
    </citation>
    <scope>NUCLEOTIDE SEQUENCE</scope>
    <source>
        <strain evidence="9">JCM 31740</strain>
    </source>
</reference>
<proteinExistence type="inferred from homology"/>
<organism evidence="9 10">
    <name type="scientific">Sulfodiicoccus acidiphilus</name>
    <dbReference type="NCBI Taxonomy" id="1670455"/>
    <lineage>
        <taxon>Archaea</taxon>
        <taxon>Thermoproteota</taxon>
        <taxon>Thermoprotei</taxon>
        <taxon>Sulfolobales</taxon>
        <taxon>Sulfolobaceae</taxon>
        <taxon>Sulfodiicoccus</taxon>
    </lineage>
</organism>
<feature type="transmembrane region" description="Helical" evidence="8">
    <location>
        <begin position="395"/>
        <end position="415"/>
    </location>
</feature>
<dbReference type="RefSeq" id="WP_188848490.1">
    <property type="nucleotide sequence ID" value="NZ_BMQS01000010.1"/>
</dbReference>
<feature type="transmembrane region" description="Helical" evidence="8">
    <location>
        <begin position="345"/>
        <end position="374"/>
    </location>
</feature>
<dbReference type="InterPro" id="IPR038377">
    <property type="entry name" value="Na/Glc_symporter_sf"/>
</dbReference>
<dbReference type="OrthoDB" id="19182at2157"/>
<sequence>MNVDSVTLGVFVGLFVVFVLLGFLASRFRRGDLSSLNEWGLGGRRFGALLVWFLLGADLFTAYTFIAVPSGYLAKGSLYWFAVPYVGTSFGVALLTMPRLWTVSRNRGYVTASDFIKERMNSRSLAVAVALTGIVAELPYIALQIVGLEAVLTVLLLGLNLAASAKEITEIALIIAFVVLAAYTITSGLRGAVLTGVFKDVLILLTVVVVIVVVPLTTGGFAHAFQQASLLSPTVNKALNKASGAIPYLDIPNSKLAAAFLSLAIGSSLALYLYPHAINGALSSQDRDKLKLGTSLLPIYGIGLAIIVLFGILVYSVPGALDLVLHFHNGALTVPALIAYTMPDWFVGIAFLGIFVGGLVPAAIMAIAVANLFVRNVIGEFAKLKPKTETALAKIISTVFKFVALAFVFVVPATYAIQLQLLGGVLVTQTLPAVFLPLYTNKLEPKSALAGWGLGVLSGILMELYANKFGPLISSVYNTPLGPIYIALLALAINLLVTGVGSGIAYGAGWRPSDKVKNEELLSLR</sequence>
<accession>A0A830GZ78</accession>
<feature type="transmembrane region" description="Helical" evidence="8">
    <location>
        <begin position="421"/>
        <end position="440"/>
    </location>
</feature>
<dbReference type="InterPro" id="IPR050277">
    <property type="entry name" value="Sodium:Solute_Symporter"/>
</dbReference>
<feature type="transmembrane region" description="Helical" evidence="8">
    <location>
        <begin position="447"/>
        <end position="465"/>
    </location>
</feature>
<evidence type="ECO:0000313" key="10">
    <source>
        <dbReference type="Proteomes" id="UP000616143"/>
    </source>
</evidence>
<dbReference type="EMBL" id="BMQS01000010">
    <property type="protein sequence ID" value="GGT96203.1"/>
    <property type="molecule type" value="Genomic_DNA"/>
</dbReference>
<comment type="similarity">
    <text evidence="2 7">Belongs to the sodium:solute symporter (SSF) (TC 2.A.21) family.</text>
</comment>
<keyword evidence="6 8" id="KW-0472">Membrane</keyword>
<dbReference type="Pfam" id="PF00474">
    <property type="entry name" value="SSF"/>
    <property type="match status" value="1"/>
</dbReference>
<keyword evidence="3" id="KW-0813">Transport</keyword>
<evidence type="ECO:0000256" key="1">
    <source>
        <dbReference type="ARBA" id="ARBA00004141"/>
    </source>
</evidence>
<feature type="transmembrane region" description="Helical" evidence="8">
    <location>
        <begin position="485"/>
        <end position="508"/>
    </location>
</feature>
<keyword evidence="4 8" id="KW-0812">Transmembrane</keyword>
<dbReference type="GO" id="GO:0022857">
    <property type="term" value="F:transmembrane transporter activity"/>
    <property type="evidence" value="ECO:0007669"/>
    <property type="project" value="InterPro"/>
</dbReference>
<feature type="transmembrane region" description="Helical" evidence="8">
    <location>
        <begin position="78"/>
        <end position="97"/>
    </location>
</feature>
<comment type="caution">
    <text evidence="9">The sequence shown here is derived from an EMBL/GenBank/DDBJ whole genome shotgun (WGS) entry which is preliminary data.</text>
</comment>
<feature type="transmembrane region" description="Helical" evidence="8">
    <location>
        <begin position="6"/>
        <end position="25"/>
    </location>
</feature>
<name>A0A830GZ78_9CREN</name>
<reference evidence="9" key="1">
    <citation type="journal article" date="2014" name="Int. J. Syst. Evol. Microbiol.">
        <title>Complete genome sequence of Corynebacterium casei LMG S-19264T (=DSM 44701T), isolated from a smear-ripened cheese.</title>
        <authorList>
            <consortium name="US DOE Joint Genome Institute (JGI-PGF)"/>
            <person name="Walter F."/>
            <person name="Albersmeier A."/>
            <person name="Kalinowski J."/>
            <person name="Ruckert C."/>
        </authorList>
    </citation>
    <scope>NUCLEOTIDE SEQUENCE</scope>
    <source>
        <strain evidence="9">JCM 31740</strain>
    </source>
</reference>
<evidence type="ECO:0000256" key="3">
    <source>
        <dbReference type="ARBA" id="ARBA00022448"/>
    </source>
</evidence>
<feature type="transmembrane region" description="Helical" evidence="8">
    <location>
        <begin position="125"/>
        <end position="148"/>
    </location>
</feature>
<evidence type="ECO:0000256" key="4">
    <source>
        <dbReference type="ARBA" id="ARBA00022692"/>
    </source>
</evidence>
<dbReference type="AlphaFoldDB" id="A0A830GZ78"/>
<feature type="transmembrane region" description="Helical" evidence="8">
    <location>
        <begin position="168"/>
        <end position="189"/>
    </location>
</feature>
<dbReference type="Gene3D" id="1.20.1730.10">
    <property type="entry name" value="Sodium/glucose cotransporter"/>
    <property type="match status" value="1"/>
</dbReference>
<feature type="transmembrane region" description="Helical" evidence="8">
    <location>
        <begin position="201"/>
        <end position="225"/>
    </location>
</feature>
<gene>
    <name evidence="9" type="ORF">GCM10007116_12170</name>
</gene>
<dbReference type="Proteomes" id="UP000616143">
    <property type="component" value="Unassembled WGS sequence"/>
</dbReference>
<evidence type="ECO:0000256" key="2">
    <source>
        <dbReference type="ARBA" id="ARBA00006434"/>
    </source>
</evidence>
<feature type="transmembrane region" description="Helical" evidence="8">
    <location>
        <begin position="46"/>
        <end position="66"/>
    </location>
</feature>
<dbReference type="GO" id="GO:0005886">
    <property type="term" value="C:plasma membrane"/>
    <property type="evidence" value="ECO:0007669"/>
    <property type="project" value="TreeGrafter"/>
</dbReference>
<dbReference type="PANTHER" id="PTHR48086:SF8">
    <property type="entry name" value="MONOCARBOXYLIC ACID PERMEASE"/>
    <property type="match status" value="1"/>
</dbReference>
<evidence type="ECO:0000256" key="8">
    <source>
        <dbReference type="SAM" id="Phobius"/>
    </source>
</evidence>
<evidence type="ECO:0000313" key="9">
    <source>
        <dbReference type="EMBL" id="GGT96203.1"/>
    </source>
</evidence>
<dbReference type="PROSITE" id="PS50283">
    <property type="entry name" value="NA_SOLUT_SYMP_3"/>
    <property type="match status" value="1"/>
</dbReference>
<evidence type="ECO:0000256" key="6">
    <source>
        <dbReference type="ARBA" id="ARBA00023136"/>
    </source>
</evidence>
<keyword evidence="5 8" id="KW-1133">Transmembrane helix</keyword>
<dbReference type="PANTHER" id="PTHR48086">
    <property type="entry name" value="SODIUM/PROLINE SYMPORTER-RELATED"/>
    <property type="match status" value="1"/>
</dbReference>
<comment type="subcellular location">
    <subcellularLocation>
        <location evidence="1">Membrane</location>
        <topology evidence="1">Multi-pass membrane protein</topology>
    </subcellularLocation>
</comment>
<protein>
    <submittedName>
        <fullName evidence="9">Sodium:solute symporter</fullName>
    </submittedName>
</protein>
<feature type="transmembrane region" description="Helical" evidence="8">
    <location>
        <begin position="256"/>
        <end position="274"/>
    </location>
</feature>